<name>A0A9D2IGD8_9FIRM</name>
<evidence type="ECO:0000313" key="2">
    <source>
        <dbReference type="Proteomes" id="UP000824024"/>
    </source>
</evidence>
<gene>
    <name evidence="1" type="ORF">IAA08_09115</name>
</gene>
<comment type="caution">
    <text evidence="1">The sequence shown here is derived from an EMBL/GenBank/DDBJ whole genome shotgun (WGS) entry which is preliminary data.</text>
</comment>
<organism evidence="1 2">
    <name type="scientific">Candidatus Eubacterium avistercoris</name>
    <dbReference type="NCBI Taxonomy" id="2838567"/>
    <lineage>
        <taxon>Bacteria</taxon>
        <taxon>Bacillati</taxon>
        <taxon>Bacillota</taxon>
        <taxon>Clostridia</taxon>
        <taxon>Eubacteriales</taxon>
        <taxon>Eubacteriaceae</taxon>
        <taxon>Eubacterium</taxon>
    </lineage>
</organism>
<dbReference type="EMBL" id="DXCH01000252">
    <property type="protein sequence ID" value="HIZ08080.1"/>
    <property type="molecule type" value="Genomic_DNA"/>
</dbReference>
<dbReference type="Proteomes" id="UP000824024">
    <property type="component" value="Unassembled WGS sequence"/>
</dbReference>
<proteinExistence type="predicted"/>
<sequence length="148" mass="16403">MRKFYQIIVNNPKKIIICFVLLAVVGAVLSGMVGVNYNMTDFLPEDTASTVSLEVMEEEFEGGIPNARVMVKDVSIPEALDYKEKILSCEGVTDVTWLDDAADILQPIETMDTDTVETYYKDNSALFTVTIEDGKQVEAIDAIRNIIG</sequence>
<reference evidence="1" key="2">
    <citation type="submission" date="2021-04" db="EMBL/GenBank/DDBJ databases">
        <authorList>
            <person name="Gilroy R."/>
        </authorList>
    </citation>
    <scope>NUCLEOTIDE SEQUENCE</scope>
    <source>
        <strain evidence="1">CHK192-9172</strain>
    </source>
</reference>
<protein>
    <submittedName>
        <fullName evidence="1">Uncharacterized protein</fullName>
    </submittedName>
</protein>
<evidence type="ECO:0000313" key="1">
    <source>
        <dbReference type="EMBL" id="HIZ08080.1"/>
    </source>
</evidence>
<dbReference type="AlphaFoldDB" id="A0A9D2IGD8"/>
<reference evidence="1" key="1">
    <citation type="journal article" date="2021" name="PeerJ">
        <title>Extensive microbial diversity within the chicken gut microbiome revealed by metagenomics and culture.</title>
        <authorList>
            <person name="Gilroy R."/>
            <person name="Ravi A."/>
            <person name="Getino M."/>
            <person name="Pursley I."/>
            <person name="Horton D.L."/>
            <person name="Alikhan N.F."/>
            <person name="Baker D."/>
            <person name="Gharbi K."/>
            <person name="Hall N."/>
            <person name="Watson M."/>
            <person name="Adriaenssens E.M."/>
            <person name="Foster-Nyarko E."/>
            <person name="Jarju S."/>
            <person name="Secka A."/>
            <person name="Antonio M."/>
            <person name="Oren A."/>
            <person name="Chaudhuri R.R."/>
            <person name="La Ragione R."/>
            <person name="Hildebrand F."/>
            <person name="Pallen M.J."/>
        </authorList>
    </citation>
    <scope>NUCLEOTIDE SEQUENCE</scope>
    <source>
        <strain evidence="1">CHK192-9172</strain>
    </source>
</reference>
<accession>A0A9D2IGD8</accession>
<feature type="non-terminal residue" evidence="1">
    <location>
        <position position="148"/>
    </location>
</feature>